<reference evidence="1" key="1">
    <citation type="journal article" date="2011" name="PLoS Biol.">
        <title>Gene gain and loss during evolution of obligate parasitism in the white rust pathogen of Arabidopsis thaliana.</title>
        <authorList>
            <person name="Kemen E."/>
            <person name="Gardiner A."/>
            <person name="Schultz-Larsen T."/>
            <person name="Kemen A.C."/>
            <person name="Balmuth A.L."/>
            <person name="Robert-Seilaniantz A."/>
            <person name="Bailey K."/>
            <person name="Holub E."/>
            <person name="Studholme D.J."/>
            <person name="Maclean D."/>
            <person name="Jones J.D."/>
        </authorList>
    </citation>
    <scope>NUCLEOTIDE SEQUENCE</scope>
</reference>
<reference evidence="1" key="2">
    <citation type="submission" date="2011-02" db="EMBL/GenBank/DDBJ databases">
        <authorList>
            <person name="MacLean D."/>
        </authorList>
    </citation>
    <scope>NUCLEOTIDE SEQUENCE</scope>
</reference>
<protein>
    <submittedName>
        <fullName evidence="1">AlNc14C1G2 protein</fullName>
    </submittedName>
</protein>
<dbReference type="EMBL" id="FR824046">
    <property type="protein sequence ID" value="CCA13859.1"/>
    <property type="molecule type" value="Genomic_DNA"/>
</dbReference>
<proteinExistence type="predicted"/>
<dbReference type="AlphaFoldDB" id="F0VYJ5"/>
<name>F0VYJ5_9STRA</name>
<gene>
    <name evidence="1" type="primary">AlNc14C1G2</name>
    <name evidence="1" type="ORF">ALNC14_000020</name>
</gene>
<evidence type="ECO:0000313" key="1">
    <source>
        <dbReference type="EMBL" id="CCA13859.1"/>
    </source>
</evidence>
<dbReference type="HOGENOM" id="CLU_1398624_0_0_1"/>
<sequence>MEDVVTGKLEMSMLTIVVDWSVDVRGKKLANVQVAPLDQLVEHQFRILKVTSSIRAGSILYQIPEEGKSYEAFSAVYPPRCHRVHAFTYSWMRLASIDQLIHSHSPSSSLGGGIATIAVTSGMKAYNLIIKSALPGEIKSVTMDEPFRSGKNHSVLLKDLTECAIMMKKRDVRTMANSGIGHYVHCVDVWDRKRS</sequence>
<accession>F0VYJ5</accession>
<organism evidence="1">
    <name type="scientific">Albugo laibachii Nc14</name>
    <dbReference type="NCBI Taxonomy" id="890382"/>
    <lineage>
        <taxon>Eukaryota</taxon>
        <taxon>Sar</taxon>
        <taxon>Stramenopiles</taxon>
        <taxon>Oomycota</taxon>
        <taxon>Peronosporomycetes</taxon>
        <taxon>Albuginales</taxon>
        <taxon>Albuginaceae</taxon>
        <taxon>Albugo</taxon>
    </lineage>
</organism>